<dbReference type="InterPro" id="IPR020054">
    <property type="entry name" value="Prot_inh_SSI_I16_CS"/>
</dbReference>
<dbReference type="OrthoDB" id="4567948at2"/>
<evidence type="ECO:0000256" key="3">
    <source>
        <dbReference type="ARBA" id="ARBA00011738"/>
    </source>
</evidence>
<keyword evidence="4" id="KW-0964">Secreted</keyword>
<dbReference type="Pfam" id="PF00720">
    <property type="entry name" value="SSI"/>
    <property type="match status" value="1"/>
</dbReference>
<dbReference type="InterPro" id="IPR000691">
    <property type="entry name" value="Prot_inh_I16_SSI"/>
</dbReference>
<comment type="subunit">
    <text evidence="3">Homodimer.</text>
</comment>
<keyword evidence="10" id="KW-0645">Protease</keyword>
<evidence type="ECO:0000256" key="5">
    <source>
        <dbReference type="ARBA" id="ARBA00022690"/>
    </source>
</evidence>
<evidence type="ECO:0000256" key="7">
    <source>
        <dbReference type="ARBA" id="ARBA00023157"/>
    </source>
</evidence>
<dbReference type="GO" id="GO:0006508">
    <property type="term" value="P:proteolysis"/>
    <property type="evidence" value="ECO:0007669"/>
    <property type="project" value="UniProtKB-KW"/>
</dbReference>
<dbReference type="PROSITE" id="PS00999">
    <property type="entry name" value="SSI"/>
    <property type="match status" value="1"/>
</dbReference>
<dbReference type="Proteomes" id="UP000292003">
    <property type="component" value="Unassembled WGS sequence"/>
</dbReference>
<evidence type="ECO:0000256" key="2">
    <source>
        <dbReference type="ARBA" id="ARBA00010472"/>
    </source>
</evidence>
<gene>
    <name evidence="10" type="ORF">EWH70_29145</name>
</gene>
<feature type="domain" description="Subtilisin inhibitor" evidence="9">
    <location>
        <begin position="28"/>
        <end position="109"/>
    </location>
</feature>
<dbReference type="InterPro" id="IPR023549">
    <property type="entry name" value="Subtilisin_inhibitor"/>
</dbReference>
<dbReference type="EMBL" id="SFCC01000017">
    <property type="protein sequence ID" value="RZQ60370.1"/>
    <property type="molecule type" value="Genomic_DNA"/>
</dbReference>
<keyword evidence="5 8" id="KW-0646">Protease inhibitor</keyword>
<evidence type="ECO:0000313" key="10">
    <source>
        <dbReference type="EMBL" id="RZQ60370.1"/>
    </source>
</evidence>
<keyword evidence="11" id="KW-1185">Reference proteome</keyword>
<evidence type="ECO:0000259" key="9">
    <source>
        <dbReference type="Pfam" id="PF00720"/>
    </source>
</evidence>
<evidence type="ECO:0000256" key="8">
    <source>
        <dbReference type="RuleBase" id="RU003471"/>
    </source>
</evidence>
<proteinExistence type="inferred from homology"/>
<dbReference type="GO" id="GO:0005576">
    <property type="term" value="C:extracellular region"/>
    <property type="evidence" value="ECO:0007669"/>
    <property type="project" value="UniProtKB-SubCell"/>
</dbReference>
<comment type="subcellular location">
    <subcellularLocation>
        <location evidence="1">Secreted</location>
    </subcellularLocation>
</comment>
<comment type="caution">
    <text evidence="10">The sequence shown here is derived from an EMBL/GenBank/DDBJ whole genome shotgun (WGS) entry which is preliminary data.</text>
</comment>
<dbReference type="GO" id="GO:0004867">
    <property type="term" value="F:serine-type endopeptidase inhibitor activity"/>
    <property type="evidence" value="ECO:0007669"/>
    <property type="project" value="UniProtKB-KW"/>
</dbReference>
<protein>
    <submittedName>
        <fullName evidence="10">Protease</fullName>
    </submittedName>
</protein>
<accession>A0A4Q7IZA5</accession>
<evidence type="ECO:0000256" key="1">
    <source>
        <dbReference type="ARBA" id="ARBA00004613"/>
    </source>
</evidence>
<dbReference type="InterPro" id="IPR036819">
    <property type="entry name" value="Subtilisin_inhibitor-like_sf"/>
</dbReference>
<evidence type="ECO:0000313" key="11">
    <source>
        <dbReference type="Proteomes" id="UP000292003"/>
    </source>
</evidence>
<comment type="similarity">
    <text evidence="2 8">Belongs to the protease inhibitor I16 (SSI) family.</text>
</comment>
<evidence type="ECO:0000256" key="6">
    <source>
        <dbReference type="ARBA" id="ARBA00022900"/>
    </source>
</evidence>
<keyword evidence="7" id="KW-1015">Disulfide bond</keyword>
<keyword evidence="6 8" id="KW-0722">Serine protease inhibitor</keyword>
<dbReference type="RefSeq" id="WP_130478758.1">
    <property type="nucleotide sequence ID" value="NZ_SFCC01000017.1"/>
</dbReference>
<dbReference type="Gene3D" id="3.30.350.10">
    <property type="entry name" value="Subtilisin inhibitor-like"/>
    <property type="match status" value="1"/>
</dbReference>
<dbReference type="AlphaFoldDB" id="A0A4Q7IZA5"/>
<dbReference type="PRINTS" id="PR00294">
    <property type="entry name" value="SSBTLNINHBTR"/>
</dbReference>
<dbReference type="SUPFAM" id="SSF55399">
    <property type="entry name" value="Subtilisin inhibitor"/>
    <property type="match status" value="1"/>
</dbReference>
<dbReference type="GO" id="GO:0008233">
    <property type="term" value="F:peptidase activity"/>
    <property type="evidence" value="ECO:0007669"/>
    <property type="project" value="UniProtKB-KW"/>
</dbReference>
<name>A0A4Q7IZA5_9PSEU</name>
<organism evidence="10 11">
    <name type="scientific">Amycolatopsis suaedae</name>
    <dbReference type="NCBI Taxonomy" id="2510978"/>
    <lineage>
        <taxon>Bacteria</taxon>
        <taxon>Bacillati</taxon>
        <taxon>Actinomycetota</taxon>
        <taxon>Actinomycetes</taxon>
        <taxon>Pseudonocardiales</taxon>
        <taxon>Pseudonocardiaceae</taxon>
        <taxon>Amycolatopsis</taxon>
    </lineage>
</organism>
<reference evidence="10 11" key="1">
    <citation type="submission" date="2019-02" db="EMBL/GenBank/DDBJ databases">
        <title>Draft genome sequence of Amycolatopsis sp. 8-3EHSu isolated from roots of Suaeda maritima.</title>
        <authorList>
            <person name="Duangmal K."/>
            <person name="Chantavorakit T."/>
        </authorList>
    </citation>
    <scope>NUCLEOTIDE SEQUENCE [LARGE SCALE GENOMIC DNA]</scope>
    <source>
        <strain evidence="10 11">8-3EHSu</strain>
    </source>
</reference>
<keyword evidence="10" id="KW-0378">Hydrolase</keyword>
<evidence type="ECO:0000256" key="4">
    <source>
        <dbReference type="ARBA" id="ARBA00022525"/>
    </source>
</evidence>
<sequence>MAFLPFEPITACALTLACLGAPAPGDASLTLTQHESSGAAAIVTLHCDPVSGTHPDADRACATLSDAGGDFARIESEDAACTLEYAPIEVHARGNWHGKRVEYATTYPNRCVAVAESRGVFGF</sequence>